<evidence type="ECO:0000256" key="13">
    <source>
        <dbReference type="ARBA" id="ARBA00030619"/>
    </source>
</evidence>
<keyword evidence="6" id="KW-0436">Ligase</keyword>
<dbReference type="SMART" id="SM00133">
    <property type="entry name" value="S_TK_X"/>
    <property type="match status" value="1"/>
</dbReference>
<evidence type="ECO:0000256" key="8">
    <source>
        <dbReference type="ARBA" id="ARBA00022741"/>
    </source>
</evidence>
<feature type="compositionally biased region" description="Pro residues" evidence="15">
    <location>
        <begin position="362"/>
        <end position="372"/>
    </location>
</feature>
<dbReference type="InterPro" id="IPR036621">
    <property type="entry name" value="Anticodon-bd_dom_sf"/>
</dbReference>
<comment type="similarity">
    <text evidence="2">Belongs to the class-II aminoacyl-tRNA synthetase family.</text>
</comment>
<dbReference type="InterPro" id="IPR000719">
    <property type="entry name" value="Prot_kinase_dom"/>
</dbReference>
<evidence type="ECO:0000256" key="9">
    <source>
        <dbReference type="ARBA" id="ARBA00022777"/>
    </source>
</evidence>
<evidence type="ECO:0000256" key="1">
    <source>
        <dbReference type="ARBA" id="ARBA00004496"/>
    </source>
</evidence>
<feature type="region of interest" description="Disordered" evidence="15">
    <location>
        <begin position="731"/>
        <end position="788"/>
    </location>
</feature>
<organism evidence="20 21">
    <name type="scientific">Rhodotorula mucilaginosa</name>
    <name type="common">Yeast</name>
    <name type="synonym">Rhodotorula rubra</name>
    <dbReference type="NCBI Taxonomy" id="5537"/>
    <lineage>
        <taxon>Eukaryota</taxon>
        <taxon>Fungi</taxon>
        <taxon>Dikarya</taxon>
        <taxon>Basidiomycota</taxon>
        <taxon>Pucciniomycotina</taxon>
        <taxon>Microbotryomycetes</taxon>
        <taxon>Sporidiobolales</taxon>
        <taxon>Sporidiobolaceae</taxon>
        <taxon>Rhodotorula</taxon>
    </lineage>
</organism>
<evidence type="ECO:0000256" key="5">
    <source>
        <dbReference type="ARBA" id="ARBA00022527"/>
    </source>
</evidence>
<protein>
    <recommendedName>
        <fullName evidence="3">histidine--tRNA ligase</fullName>
        <ecNumber evidence="3">6.1.1.21</ecNumber>
    </recommendedName>
    <alternativeName>
        <fullName evidence="13">Histidyl-tRNA synthetase</fullName>
    </alternativeName>
</protein>
<dbReference type="SUPFAM" id="SSF56112">
    <property type="entry name" value="Protein kinase-like (PK-like)"/>
    <property type="match status" value="1"/>
</dbReference>
<feature type="compositionally biased region" description="Polar residues" evidence="15">
    <location>
        <begin position="1566"/>
        <end position="1576"/>
    </location>
</feature>
<keyword evidence="4" id="KW-0963">Cytoplasm</keyword>
<evidence type="ECO:0000256" key="2">
    <source>
        <dbReference type="ARBA" id="ARBA00008226"/>
    </source>
</evidence>
<evidence type="ECO:0000256" key="4">
    <source>
        <dbReference type="ARBA" id="ARBA00022490"/>
    </source>
</evidence>
<dbReference type="GO" id="GO:0003723">
    <property type="term" value="F:RNA binding"/>
    <property type="evidence" value="ECO:0007669"/>
    <property type="project" value="TreeGrafter"/>
</dbReference>
<dbReference type="Pfam" id="PF13393">
    <property type="entry name" value="tRNA-synt_His"/>
    <property type="match status" value="1"/>
</dbReference>
<comment type="subcellular location">
    <subcellularLocation>
        <location evidence="1">Cytoplasm</location>
    </subcellularLocation>
</comment>
<dbReference type="InterPro" id="IPR045270">
    <property type="entry name" value="STKc_AGC"/>
</dbReference>
<accession>A0A9P6WAU8</accession>
<feature type="compositionally biased region" description="Polar residues" evidence="15">
    <location>
        <begin position="777"/>
        <end position="788"/>
    </location>
</feature>
<dbReference type="GO" id="GO:0004674">
    <property type="term" value="F:protein serine/threonine kinase activity"/>
    <property type="evidence" value="ECO:0007669"/>
    <property type="project" value="UniProtKB-KW"/>
</dbReference>
<keyword evidence="11" id="KW-0648">Protein biosynthesis</keyword>
<dbReference type="InterPro" id="IPR008271">
    <property type="entry name" value="Ser/Thr_kinase_AS"/>
</dbReference>
<dbReference type="InterPro" id="IPR006195">
    <property type="entry name" value="aa-tRNA-synth_II"/>
</dbReference>
<reference evidence="20 21" key="1">
    <citation type="submission" date="2020-11" db="EMBL/GenBank/DDBJ databases">
        <title>Kefir isolates.</title>
        <authorList>
            <person name="Marcisauskas S."/>
            <person name="Kim Y."/>
            <person name="Blasche S."/>
        </authorList>
    </citation>
    <scope>NUCLEOTIDE SEQUENCE [LARGE SCALE GENOMIC DNA]</scope>
    <source>
        <strain evidence="20 21">KR</strain>
    </source>
</reference>
<dbReference type="GO" id="GO:0004821">
    <property type="term" value="F:histidine-tRNA ligase activity"/>
    <property type="evidence" value="ECO:0007669"/>
    <property type="project" value="UniProtKB-EC"/>
</dbReference>
<dbReference type="PROSITE" id="PS51285">
    <property type="entry name" value="AGC_KINASE_CTER"/>
    <property type="match status" value="1"/>
</dbReference>
<keyword evidence="12 20" id="KW-0030">Aminoacyl-tRNA synthetase</keyword>
<dbReference type="InterPro" id="IPR004154">
    <property type="entry name" value="Anticodon-bd"/>
</dbReference>
<feature type="domain" description="WHEP-TRS" evidence="18">
    <location>
        <begin position="3"/>
        <end position="59"/>
    </location>
</feature>
<feature type="region of interest" description="Disordered" evidence="15">
    <location>
        <begin position="1222"/>
        <end position="1251"/>
    </location>
</feature>
<evidence type="ECO:0000259" key="17">
    <source>
        <dbReference type="PROSITE" id="PS50862"/>
    </source>
</evidence>
<name>A0A9P6WAU8_RHOMI</name>
<feature type="compositionally biased region" description="Low complexity" evidence="15">
    <location>
        <begin position="1240"/>
        <end position="1251"/>
    </location>
</feature>
<feature type="region of interest" description="Disordered" evidence="15">
    <location>
        <begin position="979"/>
        <end position="1011"/>
    </location>
</feature>
<dbReference type="Pfam" id="PF00069">
    <property type="entry name" value="Pkinase"/>
    <property type="match status" value="1"/>
</dbReference>
<dbReference type="CDD" id="cd00859">
    <property type="entry name" value="HisRS_anticodon"/>
    <property type="match status" value="1"/>
</dbReference>
<dbReference type="EMBL" id="PUHQ01000001">
    <property type="protein sequence ID" value="KAG0667557.1"/>
    <property type="molecule type" value="Genomic_DNA"/>
</dbReference>
<dbReference type="GO" id="GO:0006427">
    <property type="term" value="P:histidyl-tRNA aminoacylation"/>
    <property type="evidence" value="ECO:0007669"/>
    <property type="project" value="TreeGrafter"/>
</dbReference>
<evidence type="ECO:0000313" key="20">
    <source>
        <dbReference type="EMBL" id="KAG0667557.1"/>
    </source>
</evidence>
<evidence type="ECO:0000259" key="19">
    <source>
        <dbReference type="PROSITE" id="PS51285"/>
    </source>
</evidence>
<feature type="region of interest" description="Disordered" evidence="15">
    <location>
        <begin position="911"/>
        <end position="946"/>
    </location>
</feature>
<keyword evidence="7" id="KW-0808">Transferase</keyword>
<dbReference type="Gene3D" id="3.40.50.800">
    <property type="entry name" value="Anticodon-binding domain"/>
    <property type="match status" value="1"/>
</dbReference>
<evidence type="ECO:0000256" key="6">
    <source>
        <dbReference type="ARBA" id="ARBA00022598"/>
    </source>
</evidence>
<dbReference type="GO" id="GO:0005524">
    <property type="term" value="F:ATP binding"/>
    <property type="evidence" value="ECO:0007669"/>
    <property type="project" value="UniProtKB-KW"/>
</dbReference>
<feature type="region of interest" description="Disordered" evidence="15">
    <location>
        <begin position="1404"/>
        <end position="1436"/>
    </location>
</feature>
<proteinExistence type="inferred from homology"/>
<dbReference type="SMART" id="SM00220">
    <property type="entry name" value="S_TKc"/>
    <property type="match status" value="1"/>
</dbReference>
<dbReference type="InterPro" id="IPR009068">
    <property type="entry name" value="uS15_NS1_RNA-bd_sf"/>
</dbReference>
<dbReference type="PROSITE" id="PS50862">
    <property type="entry name" value="AA_TRNA_LIGASE_II"/>
    <property type="match status" value="1"/>
</dbReference>
<feature type="compositionally biased region" description="Low complexity" evidence="15">
    <location>
        <begin position="1666"/>
        <end position="1684"/>
    </location>
</feature>
<feature type="compositionally biased region" description="Polar residues" evidence="15">
    <location>
        <begin position="733"/>
        <end position="745"/>
    </location>
</feature>
<evidence type="ECO:0000259" key="18">
    <source>
        <dbReference type="PROSITE" id="PS51185"/>
    </source>
</evidence>
<dbReference type="Proteomes" id="UP000777482">
    <property type="component" value="Unassembled WGS sequence"/>
</dbReference>
<dbReference type="CDD" id="cd00773">
    <property type="entry name" value="HisRS-like_core"/>
    <property type="match status" value="1"/>
</dbReference>
<evidence type="ECO:0000256" key="10">
    <source>
        <dbReference type="ARBA" id="ARBA00022840"/>
    </source>
</evidence>
<dbReference type="EC" id="6.1.1.21" evidence="3"/>
<dbReference type="Gene3D" id="3.30.200.20">
    <property type="entry name" value="Phosphorylase Kinase, domain 1"/>
    <property type="match status" value="1"/>
</dbReference>
<feature type="compositionally biased region" description="Polar residues" evidence="15">
    <location>
        <begin position="919"/>
        <end position="945"/>
    </location>
</feature>
<evidence type="ECO:0000313" key="21">
    <source>
        <dbReference type="Proteomes" id="UP000777482"/>
    </source>
</evidence>
<dbReference type="Pfam" id="PF03129">
    <property type="entry name" value="HGTP_anticodon"/>
    <property type="match status" value="1"/>
</dbReference>
<dbReference type="InterPro" id="IPR000738">
    <property type="entry name" value="WHEP-TRS_dom"/>
</dbReference>
<dbReference type="InterPro" id="IPR000961">
    <property type="entry name" value="AGC-kinase_C"/>
</dbReference>
<dbReference type="PROSITE" id="PS51185">
    <property type="entry name" value="WHEP_TRS_2"/>
    <property type="match status" value="1"/>
</dbReference>
<dbReference type="SUPFAM" id="SSF52954">
    <property type="entry name" value="Class II aaRS ABD-related"/>
    <property type="match status" value="1"/>
</dbReference>
<dbReference type="InterPro" id="IPR045864">
    <property type="entry name" value="aa-tRNA-synth_II/BPL/LPL"/>
</dbReference>
<feature type="region of interest" description="Disordered" evidence="15">
    <location>
        <begin position="568"/>
        <end position="588"/>
    </location>
</feature>
<feature type="compositionally biased region" description="Low complexity" evidence="15">
    <location>
        <begin position="1720"/>
        <end position="1751"/>
    </location>
</feature>
<dbReference type="PROSITE" id="PS00108">
    <property type="entry name" value="PROTEIN_KINASE_ST"/>
    <property type="match status" value="1"/>
</dbReference>
<dbReference type="SUPFAM" id="SSF55681">
    <property type="entry name" value="Class II aaRS and biotin synthetases"/>
    <property type="match status" value="1"/>
</dbReference>
<feature type="compositionally biased region" description="Polar residues" evidence="15">
    <location>
        <begin position="571"/>
        <end position="588"/>
    </location>
</feature>
<dbReference type="GO" id="GO:0032543">
    <property type="term" value="P:mitochondrial translation"/>
    <property type="evidence" value="ECO:0007669"/>
    <property type="project" value="TreeGrafter"/>
</dbReference>
<dbReference type="InterPro" id="IPR011009">
    <property type="entry name" value="Kinase-like_dom_sf"/>
</dbReference>
<keyword evidence="21" id="KW-1185">Reference proteome</keyword>
<keyword evidence="9" id="KW-0418">Kinase</keyword>
<dbReference type="SUPFAM" id="SSF47060">
    <property type="entry name" value="S15/NS1 RNA-binding domain"/>
    <property type="match status" value="1"/>
</dbReference>
<feature type="domain" description="AGC-kinase C-terminal" evidence="19">
    <location>
        <begin position="1362"/>
        <end position="1451"/>
    </location>
</feature>
<feature type="compositionally biased region" description="Low complexity" evidence="15">
    <location>
        <begin position="979"/>
        <end position="1006"/>
    </location>
</feature>
<evidence type="ECO:0000256" key="7">
    <source>
        <dbReference type="ARBA" id="ARBA00022679"/>
    </source>
</evidence>
<evidence type="ECO:0000256" key="11">
    <source>
        <dbReference type="ARBA" id="ARBA00022917"/>
    </source>
</evidence>
<evidence type="ECO:0000256" key="3">
    <source>
        <dbReference type="ARBA" id="ARBA00012815"/>
    </source>
</evidence>
<keyword evidence="5" id="KW-0723">Serine/threonine-protein kinase</keyword>
<feature type="region of interest" description="Disordered" evidence="15">
    <location>
        <begin position="1648"/>
        <end position="1773"/>
    </location>
</feature>
<dbReference type="Pfam" id="PF00458">
    <property type="entry name" value="WHEP-TRS"/>
    <property type="match status" value="1"/>
</dbReference>
<evidence type="ECO:0000259" key="16">
    <source>
        <dbReference type="PROSITE" id="PS50011"/>
    </source>
</evidence>
<comment type="caution">
    <text evidence="20">The sequence shown here is derived from an EMBL/GenBank/DDBJ whole genome shotgun (WGS) entry which is preliminary data.</text>
</comment>
<evidence type="ECO:0000256" key="12">
    <source>
        <dbReference type="ARBA" id="ARBA00023146"/>
    </source>
</evidence>
<dbReference type="Gene3D" id="1.10.287.10">
    <property type="entry name" value="S15/NS1, RNA-binding"/>
    <property type="match status" value="1"/>
</dbReference>
<feature type="domain" description="Protein kinase" evidence="16">
    <location>
        <begin position="1065"/>
        <end position="1361"/>
    </location>
</feature>
<dbReference type="PROSITE" id="PS50011">
    <property type="entry name" value="PROTEIN_KINASE_DOM"/>
    <property type="match status" value="1"/>
</dbReference>
<feature type="domain" description="Aminoacyl-transfer RNA synthetases class-II family profile" evidence="17">
    <location>
        <begin position="75"/>
        <end position="447"/>
    </location>
</feature>
<sequence>MSTVADLNARIADQGSVVRKLKEGKAPAEDVQKEVLTLKELKAELAKLTGVDDKKASGGAGGKKAVKFTLKTPKGTKDWHPSDMYLRQSIFRKITEVFELHGGVTIDTPVFELKEILSGKYGEDSKLIYDLQDQGGELCSLRYDLTVPFARFLAMNGSQYPNIKRYHIAKVYRRDQPAMSKGRMREFYQCDFDIAGVYDPMLPDAECLAIACEVLEKLEIGDFTIKIRTISSAVDKLDKMPWADVRKEMTEEKGLDGEVADRIGEYVKLKGESALVLEGGAMLTAIFSRSGGPELVQQLKQDARLTANKSASEGLNDMELLYTYLDIFGVSSRMSFDLSLARGLDYYTGIIYEAVTEGSAPPVPVAPKPEAVPTPAQKKADAKGKKPALNADEEADIDESTIGVGSIAAGGRYDELVGMFSGSSGAAGKIPCVGISFGVERLFSLLLKKAQEQGNQSTKAKATEVYVMSLGDGLLEERMKVCKELWAAGIKAEFMYKAKPKLPKQFEVIDKERIPYAVQVSPGELAKGTIRVKPQVGKEQGSGNDVEIKREELVPWLLEALGRNFVPTSPAPSSENSTATKPATTVGSPTISPSAGAMSATLHASPSWLGSLAQSSPSPIDTRFTTFTAKTSSPRARGTVTAGLFAEDQYRAVRRSVDGSLDNELGDLEGIGIATNGAWSITINEGSRTRLRARKENAHVTVYVSTPTSSLTLLRRPSEIADLHSRLAEAFPDSQSVAQPTPQHSSPKKKRSVLASLSRTLSPRRAGSFAPFRPANRQPSPNSSTPASLTGLAEALTAYSRHASMREYAAWQKFFAVRREDLRSDRVERRIKRYRSDQTLEVSRSHISDPFQTTTMATGDLHGKDPEAYDSTEAGATSVDFDRSGTSHSISFVLDAQIAHDVEKLLDAHGEADDHDMPSVSQMELSSQPDARSVTPVQQSESATANERMCSIEYADSPALALEEAPVDRGAVVEAQGDAAADDALPATSAPAAPSSSTTEVGNSSSPADAVDGDAMLTEQAPPALALPLSPDCVPSGMVRSPSDYSTMTSNTLETRSRSITLESFEMMRVLGKGCAGKVLLVREKKTGELMALKAITKRHVLAHRELAHTRTEQSVLKACARDAPNPFIVRLHYSFHDEETLYLALDFHPGGDLATQLARWGRLGRDRARFYICEIIEGVESLHRAGIIYRDLKPENVLISATGHCVLTDFGLLKDFGHRPETPGSQATGLPPRPHWLQPSTRSASTPPSSNWLLDNRETTMSFCGTAEYLAPEVLLGEPYSYEVDVYAAGTMLYEMLAGVTPFYASDHASMYRRVLHDDLSFEPAEAEFDPNTRTLLRGMLQRDPLLRITIPRLKRMPYFDLVSWDLILTQRYMPPFVPQLDPLNPADLSWFDDAYLSMPAEIKGEDPEDEPGGGREAPAGDAQPALDDSGRDVFDGYSYYGRDSASIHEEDVDLYEASDTQPLAGAVGQVDGGAGLADTDSTQLADRHPQRSPSYDSLYDSDRDDVYRPAGHLESPEGPPTPPAEEHDTGRTNPESFGDPVFAGDPTETSELEGGDKYPAASVSLESPSEQMQSVGKAGITRDGSPPQEDQDRDGFSSLLEEPEPESDSEWINLGTNPVRISVKNGGREATLWQRGFRDKYKMAIAPLAPPLRPPHPSKRWQDSRAGSSSSAISSLQASPATTPEPPSSPRPLSAIRRFTSTRPSFGSKTLHPHEARPSSGSSVPSPNSAALLSLAPSGASSAGSSIGEPPRKSSPVKRLARSASGFIDRL</sequence>
<dbReference type="CDD" id="cd01200">
    <property type="entry name" value="WHEPGMRS_RNA"/>
    <property type="match status" value="1"/>
</dbReference>
<dbReference type="Gene3D" id="3.30.930.10">
    <property type="entry name" value="Bira Bifunctional Protein, Domain 2"/>
    <property type="match status" value="1"/>
</dbReference>
<feature type="compositionally biased region" description="Polar residues" evidence="15">
    <location>
        <begin position="1701"/>
        <end position="1710"/>
    </location>
</feature>
<evidence type="ECO:0000256" key="14">
    <source>
        <dbReference type="ARBA" id="ARBA00047639"/>
    </source>
</evidence>
<dbReference type="GO" id="GO:0005739">
    <property type="term" value="C:mitochondrion"/>
    <property type="evidence" value="ECO:0007669"/>
    <property type="project" value="TreeGrafter"/>
</dbReference>
<keyword evidence="8" id="KW-0547">Nucleotide-binding</keyword>
<dbReference type="PANTHER" id="PTHR11476:SF7">
    <property type="entry name" value="HISTIDINE--TRNA LIGASE"/>
    <property type="match status" value="1"/>
</dbReference>
<dbReference type="FunFam" id="3.40.50.800:FF:000015">
    <property type="entry name" value="Histidyl-tRNA synthetase, mitochondrial"/>
    <property type="match status" value="1"/>
</dbReference>
<dbReference type="Gene3D" id="1.10.510.10">
    <property type="entry name" value="Transferase(Phosphotransferase) domain 1"/>
    <property type="match status" value="1"/>
</dbReference>
<keyword evidence="10" id="KW-0067">ATP-binding</keyword>
<feature type="region of interest" description="Disordered" evidence="15">
    <location>
        <begin position="1466"/>
        <end position="1632"/>
    </location>
</feature>
<dbReference type="OrthoDB" id="1906957at2759"/>
<comment type="catalytic activity">
    <reaction evidence="14">
        <text>tRNA(His) + L-histidine + ATP = L-histidyl-tRNA(His) + AMP + diphosphate + H(+)</text>
        <dbReference type="Rhea" id="RHEA:17313"/>
        <dbReference type="Rhea" id="RHEA-COMP:9665"/>
        <dbReference type="Rhea" id="RHEA-COMP:9689"/>
        <dbReference type="ChEBI" id="CHEBI:15378"/>
        <dbReference type="ChEBI" id="CHEBI:30616"/>
        <dbReference type="ChEBI" id="CHEBI:33019"/>
        <dbReference type="ChEBI" id="CHEBI:57595"/>
        <dbReference type="ChEBI" id="CHEBI:78442"/>
        <dbReference type="ChEBI" id="CHEBI:78527"/>
        <dbReference type="ChEBI" id="CHEBI:456215"/>
        <dbReference type="EC" id="6.1.1.21"/>
    </reaction>
</comment>
<feature type="region of interest" description="Disordered" evidence="15">
    <location>
        <begin position="362"/>
        <end position="395"/>
    </location>
</feature>
<evidence type="ECO:0000256" key="15">
    <source>
        <dbReference type="SAM" id="MobiDB-lite"/>
    </source>
</evidence>
<dbReference type="PANTHER" id="PTHR11476">
    <property type="entry name" value="HISTIDYL-TRNA SYNTHETASE"/>
    <property type="match status" value="1"/>
</dbReference>
<dbReference type="InterPro" id="IPR033656">
    <property type="entry name" value="HisRS_anticodon"/>
</dbReference>
<gene>
    <name evidence="20" type="primary">HTS1</name>
    <name evidence="20" type="ORF">C6P46_000093</name>
</gene>
<dbReference type="CDD" id="cd05123">
    <property type="entry name" value="STKc_AGC"/>
    <property type="match status" value="1"/>
</dbReference>
<dbReference type="SMART" id="SM00991">
    <property type="entry name" value="WHEP-TRS"/>
    <property type="match status" value="1"/>
</dbReference>
<dbReference type="InterPro" id="IPR041715">
    <property type="entry name" value="HisRS-like_core"/>
</dbReference>
<dbReference type="GO" id="GO:0005829">
    <property type="term" value="C:cytosol"/>
    <property type="evidence" value="ECO:0007669"/>
    <property type="project" value="TreeGrafter"/>
</dbReference>